<evidence type="ECO:0000256" key="2">
    <source>
        <dbReference type="ARBA" id="ARBA00022527"/>
    </source>
</evidence>
<dbReference type="Pfam" id="PF01453">
    <property type="entry name" value="B_lectin"/>
    <property type="match status" value="1"/>
</dbReference>
<feature type="domain" description="EGF-like" evidence="23">
    <location>
        <begin position="293"/>
        <end position="331"/>
    </location>
</feature>
<dbReference type="InterPro" id="IPR000742">
    <property type="entry name" value="EGF"/>
</dbReference>
<keyword evidence="27" id="KW-1185">Reference proteome</keyword>
<gene>
    <name evidence="26" type="ORF">CEY00_Acc19869</name>
</gene>
<comment type="similarity">
    <text evidence="17">Belongs to the protein kinase superfamily. Ser/Thr protein kinase family.</text>
</comment>
<comment type="caution">
    <text evidence="18">Lacks conserved residue(s) required for the propagation of feature annotation.</text>
</comment>
<dbReference type="InterPro" id="IPR011009">
    <property type="entry name" value="Kinase-like_dom_sf"/>
</dbReference>
<dbReference type="EMBL" id="NKQK01000018">
    <property type="protein sequence ID" value="PSS04031.1"/>
    <property type="molecule type" value="Genomic_DNA"/>
</dbReference>
<dbReference type="InterPro" id="IPR000719">
    <property type="entry name" value="Prot_kinase_dom"/>
</dbReference>
<dbReference type="Pfam" id="PF00954">
    <property type="entry name" value="S_locus_glycop"/>
    <property type="match status" value="1"/>
</dbReference>
<dbReference type="InterPro" id="IPR008271">
    <property type="entry name" value="Ser/Thr_kinase_AS"/>
</dbReference>
<dbReference type="CDD" id="cd14066">
    <property type="entry name" value="STKc_IRAK"/>
    <property type="match status" value="1"/>
</dbReference>
<dbReference type="FunFam" id="1.10.510.10:FF:000302">
    <property type="entry name" value="Serine/threonine-protein kinase"/>
    <property type="match status" value="1"/>
</dbReference>
<evidence type="ECO:0000256" key="19">
    <source>
        <dbReference type="PROSITE-ProRule" id="PRU10141"/>
    </source>
</evidence>
<evidence type="ECO:0000256" key="15">
    <source>
        <dbReference type="ARBA" id="ARBA00047899"/>
    </source>
</evidence>
<reference evidence="26 27" key="1">
    <citation type="submission" date="2017-07" db="EMBL/GenBank/DDBJ databases">
        <title>An improved, manually edited Actinidia chinensis var. chinensis (kiwifruit) genome highlights the challenges associated with draft genomes and gene prediction in plants.</title>
        <authorList>
            <person name="Pilkington S."/>
            <person name="Crowhurst R."/>
            <person name="Hilario E."/>
            <person name="Nardozza S."/>
            <person name="Fraser L."/>
            <person name="Peng Y."/>
            <person name="Gunaseelan K."/>
            <person name="Simpson R."/>
            <person name="Tahir J."/>
            <person name="Deroles S."/>
            <person name="Templeton K."/>
            <person name="Luo Z."/>
            <person name="Davy M."/>
            <person name="Cheng C."/>
            <person name="Mcneilage M."/>
            <person name="Scaglione D."/>
            <person name="Liu Y."/>
            <person name="Zhang Q."/>
            <person name="Datson P."/>
            <person name="De Silva N."/>
            <person name="Gardiner S."/>
            <person name="Bassett H."/>
            <person name="Chagne D."/>
            <person name="Mccallum J."/>
            <person name="Dzierzon H."/>
            <person name="Deng C."/>
            <person name="Wang Y.-Y."/>
            <person name="Barron N."/>
            <person name="Manako K."/>
            <person name="Bowen J."/>
            <person name="Foster T."/>
            <person name="Erridge Z."/>
            <person name="Tiffin H."/>
            <person name="Waite C."/>
            <person name="Davies K."/>
            <person name="Grierson E."/>
            <person name="Laing W."/>
            <person name="Kirk R."/>
            <person name="Chen X."/>
            <person name="Wood M."/>
            <person name="Montefiori M."/>
            <person name="Brummell D."/>
            <person name="Schwinn K."/>
            <person name="Catanach A."/>
            <person name="Fullerton C."/>
            <person name="Li D."/>
            <person name="Meiyalaghan S."/>
            <person name="Nieuwenhuizen N."/>
            <person name="Read N."/>
            <person name="Prakash R."/>
            <person name="Hunter D."/>
            <person name="Zhang H."/>
            <person name="Mckenzie M."/>
            <person name="Knabel M."/>
            <person name="Harris A."/>
            <person name="Allan A."/>
            <person name="Chen A."/>
            <person name="Janssen B."/>
            <person name="Plunkett B."/>
            <person name="Dwamena C."/>
            <person name="Voogd C."/>
            <person name="Leif D."/>
            <person name="Lafferty D."/>
            <person name="Souleyre E."/>
            <person name="Varkonyi-Gasic E."/>
            <person name="Gambi F."/>
            <person name="Hanley J."/>
            <person name="Yao J.-L."/>
            <person name="Cheung J."/>
            <person name="David K."/>
            <person name="Warren B."/>
            <person name="Marsh K."/>
            <person name="Snowden K."/>
            <person name="Lin-Wang K."/>
            <person name="Brian L."/>
            <person name="Martinez-Sanchez M."/>
            <person name="Wang M."/>
            <person name="Ileperuma N."/>
            <person name="Macnee N."/>
            <person name="Campin R."/>
            <person name="Mcatee P."/>
            <person name="Drummond R."/>
            <person name="Espley R."/>
            <person name="Ireland H."/>
            <person name="Wu R."/>
            <person name="Atkinson R."/>
            <person name="Karunairetnam S."/>
            <person name="Bulley S."/>
            <person name="Chunkath S."/>
            <person name="Hanley Z."/>
            <person name="Storey R."/>
            <person name="Thrimawithana A."/>
            <person name="Thomson S."/>
            <person name="David C."/>
            <person name="Testolin R."/>
        </authorList>
    </citation>
    <scope>NUCLEOTIDE SEQUENCE [LARGE SCALE GENOMIC DNA]</scope>
    <source>
        <strain evidence="27">cv. Red5</strain>
        <tissue evidence="26">Young leaf</tissue>
    </source>
</reference>
<keyword evidence="9 17" id="KW-0067">ATP-binding</keyword>
<evidence type="ECO:0000256" key="10">
    <source>
        <dbReference type="ARBA" id="ARBA00022989"/>
    </source>
</evidence>
<name>A0A2R6Q7Z3_ACTCC</name>
<dbReference type="PIRSF" id="PIRSF000641">
    <property type="entry name" value="SRK"/>
    <property type="match status" value="1"/>
</dbReference>
<dbReference type="OrthoDB" id="619632at2759"/>
<dbReference type="InterPro" id="IPR000858">
    <property type="entry name" value="S_locus_glycoprot_dom"/>
</dbReference>
<evidence type="ECO:0000256" key="7">
    <source>
        <dbReference type="ARBA" id="ARBA00022741"/>
    </source>
</evidence>
<dbReference type="GO" id="GO:0048544">
    <property type="term" value="P:recognition of pollen"/>
    <property type="evidence" value="ECO:0007669"/>
    <property type="project" value="InterPro"/>
</dbReference>
<evidence type="ECO:0000259" key="22">
    <source>
        <dbReference type="PROSITE" id="PS50011"/>
    </source>
</evidence>
<keyword evidence="11 20" id="KW-0472">Membrane</keyword>
<evidence type="ECO:0000256" key="16">
    <source>
        <dbReference type="ARBA" id="ARBA00048679"/>
    </source>
</evidence>
<dbReference type="SUPFAM" id="SSF56112">
    <property type="entry name" value="Protein kinase-like (PK-like)"/>
    <property type="match status" value="1"/>
</dbReference>
<dbReference type="GO" id="GO:0016020">
    <property type="term" value="C:membrane"/>
    <property type="evidence" value="ECO:0007669"/>
    <property type="project" value="UniProtKB-SubCell"/>
</dbReference>
<keyword evidence="3 18" id="KW-0245">EGF-like domain</keyword>
<dbReference type="Gene3D" id="3.30.200.20">
    <property type="entry name" value="Phosphorylase Kinase, domain 1"/>
    <property type="match status" value="1"/>
</dbReference>
<evidence type="ECO:0000256" key="14">
    <source>
        <dbReference type="ARBA" id="ARBA00023180"/>
    </source>
</evidence>
<keyword evidence="8 17" id="KW-0418">Kinase</keyword>
<dbReference type="PROSITE" id="PS50011">
    <property type="entry name" value="PROTEIN_KINASE_DOM"/>
    <property type="match status" value="1"/>
</dbReference>
<dbReference type="PANTHER" id="PTHR47974">
    <property type="entry name" value="OS07G0415500 PROTEIN"/>
    <property type="match status" value="1"/>
</dbReference>
<evidence type="ECO:0000313" key="27">
    <source>
        <dbReference type="Proteomes" id="UP000241394"/>
    </source>
</evidence>
<comment type="catalytic activity">
    <reaction evidence="16 17">
        <text>L-seryl-[protein] + ATP = O-phospho-L-seryl-[protein] + ADP + H(+)</text>
        <dbReference type="Rhea" id="RHEA:17989"/>
        <dbReference type="Rhea" id="RHEA-COMP:9863"/>
        <dbReference type="Rhea" id="RHEA-COMP:11604"/>
        <dbReference type="ChEBI" id="CHEBI:15378"/>
        <dbReference type="ChEBI" id="CHEBI:29999"/>
        <dbReference type="ChEBI" id="CHEBI:30616"/>
        <dbReference type="ChEBI" id="CHEBI:83421"/>
        <dbReference type="ChEBI" id="CHEBI:456216"/>
        <dbReference type="EC" id="2.7.11.1"/>
    </reaction>
</comment>
<feature type="chain" id="PRO_5015327445" description="Receptor-like serine/threonine-protein kinase" evidence="21">
    <location>
        <begin position="33"/>
        <end position="813"/>
    </location>
</feature>
<comment type="caution">
    <text evidence="26">The sequence shown here is derived from an EMBL/GenBank/DDBJ whole genome shotgun (WGS) entry which is preliminary data.</text>
</comment>
<evidence type="ECO:0000256" key="3">
    <source>
        <dbReference type="ARBA" id="ARBA00022536"/>
    </source>
</evidence>
<dbReference type="Gramene" id="PSS04031">
    <property type="protein sequence ID" value="PSS04031"/>
    <property type="gene ID" value="CEY00_Acc19869"/>
</dbReference>
<accession>A0A2R6Q7Z3</accession>
<feature type="domain" description="Apple" evidence="25">
    <location>
        <begin position="345"/>
        <end position="426"/>
    </location>
</feature>
<dbReference type="Gene3D" id="1.10.510.10">
    <property type="entry name" value="Transferase(Phosphotransferase) domain 1"/>
    <property type="match status" value="1"/>
</dbReference>
<comment type="subcellular location">
    <subcellularLocation>
        <location evidence="1">Membrane</location>
        <topology evidence="1">Single-pass type I membrane protein</topology>
    </subcellularLocation>
</comment>
<dbReference type="PROSITE" id="PS00107">
    <property type="entry name" value="PROTEIN_KINASE_ATP"/>
    <property type="match status" value="1"/>
</dbReference>
<evidence type="ECO:0000256" key="6">
    <source>
        <dbReference type="ARBA" id="ARBA00022729"/>
    </source>
</evidence>
<dbReference type="FunFam" id="3.30.200.20:FF:000059">
    <property type="entry name" value="S-receptor-like serine/threonine-protein kinase"/>
    <property type="match status" value="1"/>
</dbReference>
<dbReference type="EC" id="2.7.11.1" evidence="17"/>
<dbReference type="CDD" id="cd00028">
    <property type="entry name" value="B_lectin"/>
    <property type="match status" value="1"/>
</dbReference>
<evidence type="ECO:0000256" key="4">
    <source>
        <dbReference type="ARBA" id="ARBA00022679"/>
    </source>
</evidence>
<dbReference type="InterPro" id="IPR024171">
    <property type="entry name" value="SRK-like_kinase"/>
</dbReference>
<keyword evidence="7 17" id="KW-0547">Nucleotide-binding</keyword>
<feature type="domain" description="Protein kinase" evidence="22">
    <location>
        <begin position="526"/>
        <end position="813"/>
    </location>
</feature>
<evidence type="ECO:0000259" key="23">
    <source>
        <dbReference type="PROSITE" id="PS50026"/>
    </source>
</evidence>
<dbReference type="AlphaFoldDB" id="A0A2R6Q7Z3"/>
<keyword evidence="2 17" id="KW-0723">Serine/threonine-protein kinase</keyword>
<comment type="catalytic activity">
    <reaction evidence="15 17">
        <text>L-threonyl-[protein] + ATP = O-phospho-L-threonyl-[protein] + ADP + H(+)</text>
        <dbReference type="Rhea" id="RHEA:46608"/>
        <dbReference type="Rhea" id="RHEA-COMP:11060"/>
        <dbReference type="Rhea" id="RHEA-COMP:11605"/>
        <dbReference type="ChEBI" id="CHEBI:15378"/>
        <dbReference type="ChEBI" id="CHEBI:30013"/>
        <dbReference type="ChEBI" id="CHEBI:30616"/>
        <dbReference type="ChEBI" id="CHEBI:61977"/>
        <dbReference type="ChEBI" id="CHEBI:456216"/>
        <dbReference type="EC" id="2.7.11.1"/>
    </reaction>
</comment>
<dbReference type="InterPro" id="IPR017441">
    <property type="entry name" value="Protein_kinase_ATP_BS"/>
</dbReference>
<feature type="transmembrane region" description="Helical" evidence="20">
    <location>
        <begin position="468"/>
        <end position="490"/>
    </location>
</feature>
<evidence type="ECO:0000256" key="13">
    <source>
        <dbReference type="ARBA" id="ARBA00023170"/>
    </source>
</evidence>
<dbReference type="SMART" id="SM00108">
    <property type="entry name" value="B_lectin"/>
    <property type="match status" value="1"/>
</dbReference>
<evidence type="ECO:0000256" key="5">
    <source>
        <dbReference type="ARBA" id="ARBA00022692"/>
    </source>
</evidence>
<evidence type="ECO:0000256" key="21">
    <source>
        <dbReference type="SAM" id="SignalP"/>
    </source>
</evidence>
<keyword evidence="4 17" id="KW-0808">Transferase</keyword>
<dbReference type="PROSITE" id="PS50026">
    <property type="entry name" value="EGF_3"/>
    <property type="match status" value="1"/>
</dbReference>
<evidence type="ECO:0000256" key="9">
    <source>
        <dbReference type="ARBA" id="ARBA00022840"/>
    </source>
</evidence>
<dbReference type="PROSITE" id="PS50948">
    <property type="entry name" value="PAN"/>
    <property type="match status" value="1"/>
</dbReference>
<dbReference type="InterPro" id="IPR003609">
    <property type="entry name" value="Pan_app"/>
</dbReference>
<proteinExistence type="inferred from homology"/>
<feature type="domain" description="Bulb-type lectin" evidence="24">
    <location>
        <begin position="29"/>
        <end position="160"/>
    </location>
</feature>
<dbReference type="SMART" id="SM00220">
    <property type="entry name" value="S_TKc"/>
    <property type="match status" value="1"/>
</dbReference>
<dbReference type="GO" id="GO:0106310">
    <property type="term" value="F:protein serine kinase activity"/>
    <property type="evidence" value="ECO:0007669"/>
    <property type="project" value="RHEA"/>
</dbReference>
<evidence type="ECO:0000256" key="12">
    <source>
        <dbReference type="ARBA" id="ARBA00023157"/>
    </source>
</evidence>
<evidence type="ECO:0000256" key="11">
    <source>
        <dbReference type="ARBA" id="ARBA00023136"/>
    </source>
</evidence>
<dbReference type="PROSITE" id="PS00108">
    <property type="entry name" value="PROTEIN_KINASE_ST"/>
    <property type="match status" value="1"/>
</dbReference>
<evidence type="ECO:0000259" key="25">
    <source>
        <dbReference type="PROSITE" id="PS50948"/>
    </source>
</evidence>
<dbReference type="InParanoid" id="A0A2R6Q7Z3"/>
<evidence type="ECO:0000256" key="8">
    <source>
        <dbReference type="ARBA" id="ARBA00022777"/>
    </source>
</evidence>
<dbReference type="Pfam" id="PF00069">
    <property type="entry name" value="Pkinase"/>
    <property type="match status" value="1"/>
</dbReference>
<dbReference type="InterPro" id="IPR036426">
    <property type="entry name" value="Bulb-type_lectin_dom_sf"/>
</dbReference>
<keyword evidence="14" id="KW-0325">Glycoprotein</keyword>
<dbReference type="STRING" id="1590841.A0A2R6Q7Z3"/>
<sequence length="813" mass="91249">MQQTFILEKFMGLSSFLIVLLALVLFPPFSLSSPRSSLSEGSSLSVERPTDVLISANGVFSAGFYPVGDNAYTFAIWFTKPLPDGNGTLVWLANRDQPVNGKLSKLSLLKDGNLVLTDAGRSVFWATNTISSSSVQLLLHDTGNLILRTSNGTVLWQSFDSPTDTLLPGQPLTRRTQLISSRSRSNYSSGVYKLFFDDDNVLRLVFDGPETSSIYWPDPWLSADEAGRSKYNDTRIAAFDDSGHFLSSDHLEFRAADFGTGPRRRLVLDFDGNFRLYSFEEQTGDWVVSWQANSKACRIHGACGLNGMCRYDAGSGRKCLCLPGFRMKDPTDWSHGCEAETELSCNHNEFTFIKLSNADFFGYNIHILKNYTLERCMETCLNSCDCKGFHHRFNASSGVYDCNPKWTLRNGHWSLSLPGDLYVKAPKTASSSDEKALEKFKLDCLGTANKQLDRIYRRRHESRLLTSLIWFACAVGCIEIVTVFLVWWFLHRTTSPDFSEAMGGGYLPAATGFRRFTYDELKQATRGFSEEVGRGGSGVVYKGLLCDGRVAAIKRLNETNRGEVDFQAEISTIGRLNHMNLIESWGYCIQGKHKLLVYEYMENGSLAENLNNKTLDWDRRFQIALGTAKGLAYIHEECLEWVLHCDIKPQNILLDSNYQPKVADFGLSKLLNRGGGGGNNSDFSKIRGTRGYMAPEWIFNLPITSKVDVYSYGVVMLQMATGKSPTDVVLDINGHAGEMGQRTLIKWIREKVNTSVTMESWIEEIVDPVINGKYDAQEMQILITVALKCVEEDKDARPTMTQVLEMFQHHESN</sequence>
<organism evidence="26 27">
    <name type="scientific">Actinidia chinensis var. chinensis</name>
    <name type="common">Chinese soft-hair kiwi</name>
    <dbReference type="NCBI Taxonomy" id="1590841"/>
    <lineage>
        <taxon>Eukaryota</taxon>
        <taxon>Viridiplantae</taxon>
        <taxon>Streptophyta</taxon>
        <taxon>Embryophyta</taxon>
        <taxon>Tracheophyta</taxon>
        <taxon>Spermatophyta</taxon>
        <taxon>Magnoliopsida</taxon>
        <taxon>eudicotyledons</taxon>
        <taxon>Gunneridae</taxon>
        <taxon>Pentapetalae</taxon>
        <taxon>asterids</taxon>
        <taxon>Ericales</taxon>
        <taxon>Actinidiaceae</taxon>
        <taxon>Actinidia</taxon>
    </lineage>
</organism>
<keyword evidence="13 26" id="KW-0675">Receptor</keyword>
<feature type="binding site" evidence="19">
    <location>
        <position position="554"/>
    </location>
    <ligand>
        <name>ATP</name>
        <dbReference type="ChEBI" id="CHEBI:30616"/>
    </ligand>
</feature>
<keyword evidence="10 20" id="KW-1133">Transmembrane helix</keyword>
<dbReference type="FunFam" id="2.90.10.10:FF:000017">
    <property type="entry name" value="Putative receptor protein kinase ZmPK1"/>
    <property type="match status" value="1"/>
</dbReference>
<feature type="signal peptide" evidence="21">
    <location>
        <begin position="1"/>
        <end position="32"/>
    </location>
</feature>
<keyword evidence="6 21" id="KW-0732">Signal</keyword>
<evidence type="ECO:0000256" key="1">
    <source>
        <dbReference type="ARBA" id="ARBA00004479"/>
    </source>
</evidence>
<dbReference type="PANTHER" id="PTHR47974:SF3">
    <property type="entry name" value="RECEPTOR-LIKE SERINE_THREONINE-PROTEIN KINASE"/>
    <property type="match status" value="1"/>
</dbReference>
<dbReference type="OMA" id="PEFAISC"/>
<reference evidence="27" key="2">
    <citation type="journal article" date="2018" name="BMC Genomics">
        <title>A manually annotated Actinidia chinensis var. chinensis (kiwifruit) genome highlights the challenges associated with draft genomes and gene prediction in plants.</title>
        <authorList>
            <person name="Pilkington S.M."/>
            <person name="Crowhurst R."/>
            <person name="Hilario E."/>
            <person name="Nardozza S."/>
            <person name="Fraser L."/>
            <person name="Peng Y."/>
            <person name="Gunaseelan K."/>
            <person name="Simpson R."/>
            <person name="Tahir J."/>
            <person name="Deroles S.C."/>
            <person name="Templeton K."/>
            <person name="Luo Z."/>
            <person name="Davy M."/>
            <person name="Cheng C."/>
            <person name="McNeilage M."/>
            <person name="Scaglione D."/>
            <person name="Liu Y."/>
            <person name="Zhang Q."/>
            <person name="Datson P."/>
            <person name="De Silva N."/>
            <person name="Gardiner S.E."/>
            <person name="Bassett H."/>
            <person name="Chagne D."/>
            <person name="McCallum J."/>
            <person name="Dzierzon H."/>
            <person name="Deng C."/>
            <person name="Wang Y.Y."/>
            <person name="Barron L."/>
            <person name="Manako K."/>
            <person name="Bowen J."/>
            <person name="Foster T.M."/>
            <person name="Erridge Z.A."/>
            <person name="Tiffin H."/>
            <person name="Waite C.N."/>
            <person name="Davies K.M."/>
            <person name="Grierson E.P."/>
            <person name="Laing W.A."/>
            <person name="Kirk R."/>
            <person name="Chen X."/>
            <person name="Wood M."/>
            <person name="Montefiori M."/>
            <person name="Brummell D.A."/>
            <person name="Schwinn K.E."/>
            <person name="Catanach A."/>
            <person name="Fullerton C."/>
            <person name="Li D."/>
            <person name="Meiyalaghan S."/>
            <person name="Nieuwenhuizen N."/>
            <person name="Read N."/>
            <person name="Prakash R."/>
            <person name="Hunter D."/>
            <person name="Zhang H."/>
            <person name="McKenzie M."/>
            <person name="Knabel M."/>
            <person name="Harris A."/>
            <person name="Allan A.C."/>
            <person name="Gleave A."/>
            <person name="Chen A."/>
            <person name="Janssen B.J."/>
            <person name="Plunkett B."/>
            <person name="Ampomah-Dwamena C."/>
            <person name="Voogd C."/>
            <person name="Leif D."/>
            <person name="Lafferty D."/>
            <person name="Souleyre E.J.F."/>
            <person name="Varkonyi-Gasic E."/>
            <person name="Gambi F."/>
            <person name="Hanley J."/>
            <person name="Yao J.L."/>
            <person name="Cheung J."/>
            <person name="David K.M."/>
            <person name="Warren B."/>
            <person name="Marsh K."/>
            <person name="Snowden K.C."/>
            <person name="Lin-Wang K."/>
            <person name="Brian L."/>
            <person name="Martinez-Sanchez M."/>
            <person name="Wang M."/>
            <person name="Ileperuma N."/>
            <person name="Macnee N."/>
            <person name="Campin R."/>
            <person name="McAtee P."/>
            <person name="Drummond R.S.M."/>
            <person name="Espley R.V."/>
            <person name="Ireland H.S."/>
            <person name="Wu R."/>
            <person name="Atkinson R.G."/>
            <person name="Karunairetnam S."/>
            <person name="Bulley S."/>
            <person name="Chunkath S."/>
            <person name="Hanley Z."/>
            <person name="Storey R."/>
            <person name="Thrimawithana A.H."/>
            <person name="Thomson S."/>
            <person name="David C."/>
            <person name="Testolin R."/>
            <person name="Huang H."/>
            <person name="Hellens R.P."/>
            <person name="Schaffer R.J."/>
        </authorList>
    </citation>
    <scope>NUCLEOTIDE SEQUENCE [LARGE SCALE GENOMIC DNA]</scope>
    <source>
        <strain evidence="27">cv. Red5</strain>
    </source>
</reference>
<dbReference type="PROSITE" id="PS50927">
    <property type="entry name" value="BULB_LECTIN"/>
    <property type="match status" value="1"/>
</dbReference>
<keyword evidence="12" id="KW-1015">Disulfide bond</keyword>
<dbReference type="Proteomes" id="UP000241394">
    <property type="component" value="Chromosome LG18"/>
</dbReference>
<dbReference type="SUPFAM" id="SSF51110">
    <property type="entry name" value="alpha-D-mannose-specific plant lectins"/>
    <property type="match status" value="1"/>
</dbReference>
<evidence type="ECO:0000313" key="26">
    <source>
        <dbReference type="EMBL" id="PSS04031.1"/>
    </source>
</evidence>
<protein>
    <recommendedName>
        <fullName evidence="17">Receptor-like serine/threonine-protein kinase</fullName>
        <ecNumber evidence="17">2.7.11.1</ecNumber>
    </recommendedName>
</protein>
<evidence type="ECO:0000259" key="24">
    <source>
        <dbReference type="PROSITE" id="PS50927"/>
    </source>
</evidence>
<keyword evidence="5 20" id="KW-0812">Transmembrane</keyword>
<evidence type="ECO:0000256" key="17">
    <source>
        <dbReference type="PIRNR" id="PIRNR000641"/>
    </source>
</evidence>
<dbReference type="GO" id="GO:0005524">
    <property type="term" value="F:ATP binding"/>
    <property type="evidence" value="ECO:0007669"/>
    <property type="project" value="UniProtKB-UniRule"/>
</dbReference>
<evidence type="ECO:0000256" key="18">
    <source>
        <dbReference type="PROSITE-ProRule" id="PRU00076"/>
    </source>
</evidence>
<dbReference type="Gene3D" id="2.90.10.10">
    <property type="entry name" value="Bulb-type lectin domain"/>
    <property type="match status" value="1"/>
</dbReference>
<dbReference type="GO" id="GO:0004674">
    <property type="term" value="F:protein serine/threonine kinase activity"/>
    <property type="evidence" value="ECO:0007669"/>
    <property type="project" value="UniProtKB-KW"/>
</dbReference>
<dbReference type="InterPro" id="IPR001480">
    <property type="entry name" value="Bulb-type_lectin_dom"/>
</dbReference>
<evidence type="ECO:0000256" key="20">
    <source>
        <dbReference type="SAM" id="Phobius"/>
    </source>
</evidence>